<sequence>MGKGMSQRKRAANFLKAKKESGKISSLPPPPEEVGGKRKRRGQQDDMPSSLRQMLELKAKLEGQQRKRPKLAAESMAGCGALCGAVDPTEGARQSRKGGRASAGRESALAQGISGDGLGVELGSGQESWRPDGGGAAPEAAFVQKRGLKQRKKDFLNRRKLKKRGLSVSAAVEGDRLERRLLQDPHRPAFGEQALAPLKVNLKRKHWGAASSDAQSAGQRCREVFQRQLAIVSAGHPAGGGVGAAASKPGASAARGRQGRGFQALQARRKAAAAVAAQSMLRDSMSA</sequence>
<dbReference type="EMBL" id="JALJOU010000018">
    <property type="protein sequence ID" value="KAK9838496.1"/>
    <property type="molecule type" value="Genomic_DNA"/>
</dbReference>
<feature type="region of interest" description="Disordered" evidence="1">
    <location>
        <begin position="1"/>
        <end position="52"/>
    </location>
</feature>
<reference evidence="2 3" key="1">
    <citation type="journal article" date="2024" name="Nat. Commun.">
        <title>Phylogenomics reveals the evolutionary origins of lichenization in chlorophyte algae.</title>
        <authorList>
            <person name="Puginier C."/>
            <person name="Libourel C."/>
            <person name="Otte J."/>
            <person name="Skaloud P."/>
            <person name="Haon M."/>
            <person name="Grisel S."/>
            <person name="Petersen M."/>
            <person name="Berrin J.G."/>
            <person name="Delaux P.M."/>
            <person name="Dal Grande F."/>
            <person name="Keller J."/>
        </authorList>
    </citation>
    <scope>NUCLEOTIDE SEQUENCE [LARGE SCALE GENOMIC DNA]</scope>
    <source>
        <strain evidence="2 3">SAG 245.80</strain>
    </source>
</reference>
<accession>A0AAW1RZG6</accession>
<protein>
    <recommendedName>
        <fullName evidence="4">Ribosome biogenesis protein NOP53</fullName>
    </recommendedName>
</protein>
<dbReference type="Proteomes" id="UP001445335">
    <property type="component" value="Unassembled WGS sequence"/>
</dbReference>
<evidence type="ECO:0008006" key="4">
    <source>
        <dbReference type="Google" id="ProtNLM"/>
    </source>
</evidence>
<keyword evidence="3" id="KW-1185">Reference proteome</keyword>
<evidence type="ECO:0000313" key="2">
    <source>
        <dbReference type="EMBL" id="KAK9838496.1"/>
    </source>
</evidence>
<comment type="caution">
    <text evidence="2">The sequence shown here is derived from an EMBL/GenBank/DDBJ whole genome shotgun (WGS) entry which is preliminary data.</text>
</comment>
<feature type="compositionally biased region" description="Low complexity" evidence="1">
    <location>
        <begin position="244"/>
        <end position="265"/>
    </location>
</feature>
<evidence type="ECO:0000313" key="3">
    <source>
        <dbReference type="Proteomes" id="UP001445335"/>
    </source>
</evidence>
<dbReference type="AlphaFoldDB" id="A0AAW1RZG6"/>
<gene>
    <name evidence="2" type="ORF">WJX81_003194</name>
</gene>
<evidence type="ECO:0000256" key="1">
    <source>
        <dbReference type="SAM" id="MobiDB-lite"/>
    </source>
</evidence>
<feature type="region of interest" description="Disordered" evidence="1">
    <location>
        <begin position="85"/>
        <end position="144"/>
    </location>
</feature>
<feature type="region of interest" description="Disordered" evidence="1">
    <location>
        <begin position="236"/>
        <end position="265"/>
    </location>
</feature>
<name>A0AAW1RZG6_9CHLO</name>
<proteinExistence type="predicted"/>
<feature type="compositionally biased region" description="Basic residues" evidence="1">
    <location>
        <begin position="1"/>
        <end position="11"/>
    </location>
</feature>
<organism evidence="2 3">
    <name type="scientific">Elliptochloris bilobata</name>
    <dbReference type="NCBI Taxonomy" id="381761"/>
    <lineage>
        <taxon>Eukaryota</taxon>
        <taxon>Viridiplantae</taxon>
        <taxon>Chlorophyta</taxon>
        <taxon>core chlorophytes</taxon>
        <taxon>Trebouxiophyceae</taxon>
        <taxon>Trebouxiophyceae incertae sedis</taxon>
        <taxon>Elliptochloris clade</taxon>
        <taxon>Elliptochloris</taxon>
    </lineage>
</organism>